<sequence>QYWYKRGVKEAIYIKINKSGLNKHERIETHSRTKKEKKPKETNKTEVPKLNPKSTLGLFDDEADPDEGLFEPTNNSITSTKKPSLSSYDIKLFEEQDLGGTVKLGDCLLIPSDCKTDNVYKVSSGDDVEDLFRVEDDFEKLLNLELKPKKLKPPLPQKPSLPKESSVFPLPPTRMEPNVHVMDESDILKYIKDNEPADSDSLSLF</sequence>
<reference evidence="2" key="1">
    <citation type="thesis" date="2020" institute="ProQuest LLC" country="789 East Eisenhower Parkway, Ann Arbor, MI, USA">
        <title>Comparative Genomics and Chromosome Evolution.</title>
        <authorList>
            <person name="Mudd A.B."/>
        </authorList>
    </citation>
    <scope>NUCLEOTIDE SEQUENCE</scope>
    <source>
        <strain evidence="2">Female2</strain>
        <tissue evidence="2">Blood</tissue>
    </source>
</reference>
<feature type="compositionally biased region" description="Acidic residues" evidence="1">
    <location>
        <begin position="59"/>
        <end position="69"/>
    </location>
</feature>
<protein>
    <submittedName>
        <fullName evidence="2">Uncharacterized protein</fullName>
    </submittedName>
</protein>
<comment type="caution">
    <text evidence="2">The sequence shown here is derived from an EMBL/GenBank/DDBJ whole genome shotgun (WGS) entry which is preliminary data.</text>
</comment>
<dbReference type="PANTHER" id="PTHR14431">
    <property type="entry name" value="HCLS1-BINDING PROTEIN 3"/>
    <property type="match status" value="1"/>
</dbReference>
<feature type="region of interest" description="Disordered" evidence="1">
    <location>
        <begin position="24"/>
        <end position="83"/>
    </location>
</feature>
<feature type="region of interest" description="Disordered" evidence="1">
    <location>
        <begin position="151"/>
        <end position="178"/>
    </location>
</feature>
<name>A0A8T2JKL3_9PIPI</name>
<keyword evidence="3" id="KW-1185">Reference proteome</keyword>
<feature type="compositionally biased region" description="Basic and acidic residues" evidence="1">
    <location>
        <begin position="38"/>
        <end position="47"/>
    </location>
</feature>
<evidence type="ECO:0000256" key="1">
    <source>
        <dbReference type="SAM" id="MobiDB-lite"/>
    </source>
</evidence>
<organism evidence="2 3">
    <name type="scientific">Hymenochirus boettgeri</name>
    <name type="common">Congo dwarf clawed frog</name>
    <dbReference type="NCBI Taxonomy" id="247094"/>
    <lineage>
        <taxon>Eukaryota</taxon>
        <taxon>Metazoa</taxon>
        <taxon>Chordata</taxon>
        <taxon>Craniata</taxon>
        <taxon>Vertebrata</taxon>
        <taxon>Euteleostomi</taxon>
        <taxon>Amphibia</taxon>
        <taxon>Batrachia</taxon>
        <taxon>Anura</taxon>
        <taxon>Pipoidea</taxon>
        <taxon>Pipidae</taxon>
        <taxon>Pipinae</taxon>
        <taxon>Hymenochirus</taxon>
    </lineage>
</organism>
<dbReference type="PANTHER" id="PTHR14431:SF1">
    <property type="entry name" value="HCLS1-BINDING PROTEIN 3"/>
    <property type="match status" value="1"/>
</dbReference>
<proteinExistence type="predicted"/>
<feature type="compositionally biased region" description="Polar residues" evidence="1">
    <location>
        <begin position="72"/>
        <end position="83"/>
    </location>
</feature>
<dbReference type="Proteomes" id="UP000812440">
    <property type="component" value="Chromosome 5"/>
</dbReference>
<dbReference type="AlphaFoldDB" id="A0A8T2JKL3"/>
<evidence type="ECO:0000313" key="3">
    <source>
        <dbReference type="Proteomes" id="UP000812440"/>
    </source>
</evidence>
<accession>A0A8T2JKL3</accession>
<dbReference type="InterPro" id="IPR039701">
    <property type="entry name" value="HS1BP3"/>
</dbReference>
<dbReference type="EMBL" id="JAACNH010000004">
    <property type="protein sequence ID" value="KAG8445699.1"/>
    <property type="molecule type" value="Genomic_DNA"/>
</dbReference>
<gene>
    <name evidence="2" type="ORF">GDO86_010472</name>
</gene>
<evidence type="ECO:0000313" key="2">
    <source>
        <dbReference type="EMBL" id="KAG8445699.1"/>
    </source>
</evidence>
<feature type="non-terminal residue" evidence="2">
    <location>
        <position position="1"/>
    </location>
</feature>
<dbReference type="OrthoDB" id="10254720at2759"/>